<accession>A0A0H3XIA2</accession>
<dbReference type="SUPFAM" id="SSF54814">
    <property type="entry name" value="Prokaryotic type KH domain (KH-domain type II)"/>
    <property type="match status" value="1"/>
</dbReference>
<gene>
    <name evidence="2" type="ORF">SERIO_v1c10420</name>
</gene>
<dbReference type="InterPro" id="IPR009019">
    <property type="entry name" value="KH_sf_prok-type"/>
</dbReference>
<keyword evidence="1" id="KW-0694">RNA-binding</keyword>
<sequence length="83" mass="9626">MYIDELTKLIEPLINKEDSILFYEIRQLPSLEQDIVNLLVMCHHEIFGHVVGKNGQVANSLRKLINLRSAIDHKKVNLTFELL</sequence>
<dbReference type="AlphaFoldDB" id="A0A0H3XIA2"/>
<dbReference type="KEGG" id="seri:SERIO_v1c10420"/>
<keyword evidence="3" id="KW-1185">Reference proteome</keyword>
<evidence type="ECO:0008006" key="4">
    <source>
        <dbReference type="Google" id="ProtNLM"/>
    </source>
</evidence>
<dbReference type="EMBL" id="CP011856">
    <property type="protein sequence ID" value="AKM54598.1"/>
    <property type="molecule type" value="Genomic_DNA"/>
</dbReference>
<evidence type="ECO:0000313" key="2">
    <source>
        <dbReference type="EMBL" id="AKM54598.1"/>
    </source>
</evidence>
<dbReference type="RefSeq" id="WP_047791790.1">
    <property type="nucleotide sequence ID" value="NZ_CP011856.1"/>
</dbReference>
<evidence type="ECO:0000256" key="1">
    <source>
        <dbReference type="ARBA" id="ARBA00022884"/>
    </source>
</evidence>
<reference evidence="2 3" key="1">
    <citation type="journal article" date="2015" name="Genome Biol. Evol.">
        <title>Found and Lost: The Fates of Horizontally Acquired Genes in Arthropod-Symbiotic Spiroplasma.</title>
        <authorList>
            <person name="Lo W.S."/>
            <person name="Gasparich G.E."/>
            <person name="Kuo C.H."/>
        </authorList>
    </citation>
    <scope>NUCLEOTIDE SEQUENCE [LARGE SCALE GENOMIC DNA]</scope>
    <source>
        <strain evidence="3">TDA-040725-5</strain>
    </source>
</reference>
<dbReference type="PATRIC" id="fig|743698.3.peg.1052"/>
<dbReference type="GO" id="GO:0003723">
    <property type="term" value="F:RNA binding"/>
    <property type="evidence" value="ECO:0007669"/>
    <property type="project" value="UniProtKB-KW"/>
</dbReference>
<reference evidence="3" key="2">
    <citation type="submission" date="2015-06" db="EMBL/GenBank/DDBJ databases">
        <title>Complete genome sequence of Spiroplasma eriocheiris TDA-040725-5 (DSM 21848).</title>
        <authorList>
            <person name="Lo W.-S."/>
            <person name="Kuo C.-H."/>
        </authorList>
    </citation>
    <scope>NUCLEOTIDE SEQUENCE [LARGE SCALE GENOMIC DNA]</scope>
    <source>
        <strain evidence="3">TDA-040725-5</strain>
    </source>
</reference>
<name>A0A0H3XIA2_9MOLU</name>
<proteinExistence type="predicted"/>
<organism evidence="2 3">
    <name type="scientific">Spiroplasma eriocheiris</name>
    <dbReference type="NCBI Taxonomy" id="315358"/>
    <lineage>
        <taxon>Bacteria</taxon>
        <taxon>Bacillati</taxon>
        <taxon>Mycoplasmatota</taxon>
        <taxon>Mollicutes</taxon>
        <taxon>Entomoplasmatales</taxon>
        <taxon>Spiroplasmataceae</taxon>
        <taxon>Spiroplasma</taxon>
    </lineage>
</organism>
<dbReference type="STRING" id="315358.SERIO_v1c10420"/>
<dbReference type="Proteomes" id="UP000035661">
    <property type="component" value="Chromosome"/>
</dbReference>
<evidence type="ECO:0000313" key="3">
    <source>
        <dbReference type="Proteomes" id="UP000035661"/>
    </source>
</evidence>
<protein>
    <recommendedName>
        <fullName evidence="4">RNA-binding protein</fullName>
    </recommendedName>
</protein>